<reference evidence="2" key="1">
    <citation type="submission" date="2021-02" db="EMBL/GenBank/DDBJ databases">
        <authorList>
            <person name="Dougan E. K."/>
            <person name="Rhodes N."/>
            <person name="Thang M."/>
            <person name="Chan C."/>
        </authorList>
    </citation>
    <scope>NUCLEOTIDE SEQUENCE</scope>
</reference>
<accession>A0A812TX92</accession>
<proteinExistence type="predicted"/>
<feature type="non-terminal residue" evidence="2">
    <location>
        <position position="1"/>
    </location>
</feature>
<dbReference type="Proteomes" id="UP000649617">
    <property type="component" value="Unassembled WGS sequence"/>
</dbReference>
<organism evidence="2 3">
    <name type="scientific">Symbiodinium pilosum</name>
    <name type="common">Dinoflagellate</name>
    <dbReference type="NCBI Taxonomy" id="2952"/>
    <lineage>
        <taxon>Eukaryota</taxon>
        <taxon>Sar</taxon>
        <taxon>Alveolata</taxon>
        <taxon>Dinophyceae</taxon>
        <taxon>Suessiales</taxon>
        <taxon>Symbiodiniaceae</taxon>
        <taxon>Symbiodinium</taxon>
    </lineage>
</organism>
<evidence type="ECO:0000256" key="1">
    <source>
        <dbReference type="SAM" id="MobiDB-lite"/>
    </source>
</evidence>
<protein>
    <submittedName>
        <fullName evidence="2">Uncharacterized protein</fullName>
    </submittedName>
</protein>
<feature type="region of interest" description="Disordered" evidence="1">
    <location>
        <begin position="1"/>
        <end position="43"/>
    </location>
</feature>
<name>A0A812TX92_SYMPI</name>
<evidence type="ECO:0000313" key="2">
    <source>
        <dbReference type="EMBL" id="CAE7555566.1"/>
    </source>
</evidence>
<gene>
    <name evidence="2" type="ORF">SPIL2461_LOCUS14785</name>
</gene>
<comment type="caution">
    <text evidence="2">The sequence shown here is derived from an EMBL/GenBank/DDBJ whole genome shotgun (WGS) entry which is preliminary data.</text>
</comment>
<dbReference type="EMBL" id="CAJNIZ010034782">
    <property type="protein sequence ID" value="CAE7555566.1"/>
    <property type="molecule type" value="Genomic_DNA"/>
</dbReference>
<feature type="region of interest" description="Disordered" evidence="1">
    <location>
        <begin position="265"/>
        <end position="364"/>
    </location>
</feature>
<sequence length="416" mass="43076">MRRPSFLGPDPDTDSEGPDEAFRRDGFDAPRPPPTASSSVSGRLGEAALRGGEAIIAAGAAGVGQAIERFGFRNAERAAAQVEQRVLPRIIGRPADAEQLIIRAGQHAQEVERAAAADIEQFAAEQAAAETAEITPLLAETGGLAAAATGAAEALGGAAAVALAPEVAIPAALSLVAGAGGALLAGRSEAGTQTEPPRGSGRAGGAAVGGLGAAALGLGMGAVGGAYQGARYMLGGGSGGASSSGSEFQDLRTLNGMQQGAPQERFSLRQPRVQQPMVSRLNSSEDDAPMAQQQEQPRPQVQSRPAPQARMPFGLNPVAQTSSGSESYGPVRRPRPQRPEPSFNELRREALTNDNRRRASVRKANTMDQVTNAVNDELISSLDFKMRTSNASYVIARKDVQFFPSSLSTFTPTSSR</sequence>
<feature type="compositionally biased region" description="Low complexity" evidence="1">
    <location>
        <begin position="292"/>
        <end position="305"/>
    </location>
</feature>
<feature type="compositionally biased region" description="Polar residues" evidence="1">
    <location>
        <begin position="272"/>
        <end position="282"/>
    </location>
</feature>
<feature type="compositionally biased region" description="Basic and acidic residues" evidence="1">
    <location>
        <begin position="345"/>
        <end position="357"/>
    </location>
</feature>
<keyword evidence="3" id="KW-1185">Reference proteome</keyword>
<evidence type="ECO:0000313" key="3">
    <source>
        <dbReference type="Proteomes" id="UP000649617"/>
    </source>
</evidence>
<dbReference type="AlphaFoldDB" id="A0A812TX92"/>